<dbReference type="PROSITE" id="PS51910">
    <property type="entry name" value="GH18_2"/>
    <property type="match status" value="1"/>
</dbReference>
<name>A0A0N5AWG3_9BILA</name>
<keyword evidence="5" id="KW-1185">Reference proteome</keyword>
<dbReference type="InterPro" id="IPR029070">
    <property type="entry name" value="Chitinase_insertion_sf"/>
</dbReference>
<dbReference type="STRING" id="451379.A0A0N5AWG3"/>
<evidence type="ECO:0000313" key="5">
    <source>
        <dbReference type="Proteomes" id="UP000046393"/>
    </source>
</evidence>
<dbReference type="SMART" id="SM00636">
    <property type="entry name" value="Glyco_18"/>
    <property type="match status" value="1"/>
</dbReference>
<keyword evidence="3" id="KW-0732">Signal</keyword>
<comment type="similarity">
    <text evidence="1">Belongs to the glycosyl hydrolase 18 family.</text>
</comment>
<dbReference type="PANTHER" id="PTHR46066">
    <property type="entry name" value="CHITINASE DOMAIN-CONTAINING PROTEIN 1 FAMILY MEMBER"/>
    <property type="match status" value="1"/>
</dbReference>
<dbReference type="WBParaSite" id="SMUV_0000926201-mRNA-1">
    <property type="protein sequence ID" value="SMUV_0000926201-mRNA-1"/>
    <property type="gene ID" value="SMUV_0000926201"/>
</dbReference>
<evidence type="ECO:0000313" key="6">
    <source>
        <dbReference type="WBParaSite" id="SMUV_0000926201-mRNA-1"/>
    </source>
</evidence>
<feature type="domain" description="GH18" evidence="4">
    <location>
        <begin position="76"/>
        <end position="390"/>
    </location>
</feature>
<dbReference type="Gene3D" id="3.10.50.10">
    <property type="match status" value="1"/>
</dbReference>
<dbReference type="GO" id="GO:0008061">
    <property type="term" value="F:chitin binding"/>
    <property type="evidence" value="ECO:0007669"/>
    <property type="project" value="InterPro"/>
</dbReference>
<evidence type="ECO:0000256" key="2">
    <source>
        <dbReference type="ARBA" id="ARBA00040976"/>
    </source>
</evidence>
<dbReference type="GO" id="GO:0012505">
    <property type="term" value="C:endomembrane system"/>
    <property type="evidence" value="ECO:0007669"/>
    <property type="project" value="TreeGrafter"/>
</dbReference>
<reference evidence="6" key="1">
    <citation type="submission" date="2017-02" db="UniProtKB">
        <authorList>
            <consortium name="WormBaseParasite"/>
        </authorList>
    </citation>
    <scope>IDENTIFICATION</scope>
</reference>
<evidence type="ECO:0000256" key="3">
    <source>
        <dbReference type="SAM" id="SignalP"/>
    </source>
</evidence>
<dbReference type="Pfam" id="PF00704">
    <property type="entry name" value="Glyco_hydro_18"/>
    <property type="match status" value="1"/>
</dbReference>
<dbReference type="GO" id="GO:0070492">
    <property type="term" value="F:oligosaccharide binding"/>
    <property type="evidence" value="ECO:0007669"/>
    <property type="project" value="TreeGrafter"/>
</dbReference>
<dbReference type="SUPFAM" id="SSF51445">
    <property type="entry name" value="(Trans)glycosidases"/>
    <property type="match status" value="1"/>
</dbReference>
<evidence type="ECO:0000259" key="4">
    <source>
        <dbReference type="PROSITE" id="PS51910"/>
    </source>
</evidence>
<organism evidence="5 6">
    <name type="scientific">Syphacia muris</name>
    <dbReference type="NCBI Taxonomy" id="451379"/>
    <lineage>
        <taxon>Eukaryota</taxon>
        <taxon>Metazoa</taxon>
        <taxon>Ecdysozoa</taxon>
        <taxon>Nematoda</taxon>
        <taxon>Chromadorea</taxon>
        <taxon>Rhabditida</taxon>
        <taxon>Spirurina</taxon>
        <taxon>Oxyuridomorpha</taxon>
        <taxon>Oxyuroidea</taxon>
        <taxon>Oxyuridae</taxon>
        <taxon>Syphacia</taxon>
    </lineage>
</organism>
<feature type="chain" id="PRO_5005893504" description="Chitinase domain-containing protein 1" evidence="3">
    <location>
        <begin position="22"/>
        <end position="390"/>
    </location>
</feature>
<proteinExistence type="inferred from homology"/>
<sequence length="390" mass="44632">MELKLLLFAALLLVPHLFCSATLSKSDRKVQKKAKHATSGNRVSEEKSIFKLKDSEKNLLLEGSETIFSEPRNFPNPSAAYVTPWNGKGYDIAKFAAKKFTHISPVWFQVVPSFDEKSCLVEGTHDIDQGWIADVRSNNSDIRIIPRFIFEKWTASDYLDFLHSEQWQDKCINRIVNLIQRNKMQGAVVEVWTQFAAVLETGHREEALEFVIAMGKSFHNHQLQLIVTIPAELEATLKPIGITNPSELAKIVKSVDYVHVMTYDFRGDTLRGVSPLFWIRKNIEYLIDGSDEVASKLLLGINFYGYQVRNRKFSPVMSSSFRELLEAKDAVVYWDNYSEELFAHSNIRNEMMYYPTLDSISKRLEAAKELGVGIAIWEIGQGFEFFTKIL</sequence>
<dbReference type="InterPro" id="IPR001223">
    <property type="entry name" value="Glyco_hydro18_cat"/>
</dbReference>
<feature type="signal peptide" evidence="3">
    <location>
        <begin position="1"/>
        <end position="21"/>
    </location>
</feature>
<dbReference type="Gene3D" id="3.20.20.80">
    <property type="entry name" value="Glycosidases"/>
    <property type="match status" value="1"/>
</dbReference>
<dbReference type="GO" id="GO:0005975">
    <property type="term" value="P:carbohydrate metabolic process"/>
    <property type="evidence" value="ECO:0007669"/>
    <property type="project" value="InterPro"/>
</dbReference>
<dbReference type="InterPro" id="IPR017853">
    <property type="entry name" value="GH"/>
</dbReference>
<accession>A0A0N5AWG3</accession>
<dbReference type="InterPro" id="IPR011583">
    <property type="entry name" value="Chitinase_II/V-like_cat"/>
</dbReference>
<dbReference type="PANTHER" id="PTHR46066:SF2">
    <property type="entry name" value="CHITINASE DOMAIN-CONTAINING PROTEIN 1"/>
    <property type="match status" value="1"/>
</dbReference>
<evidence type="ECO:0000256" key="1">
    <source>
        <dbReference type="ARBA" id="ARBA00009336"/>
    </source>
</evidence>
<protein>
    <recommendedName>
        <fullName evidence="2">Chitinase domain-containing protein 1</fullName>
    </recommendedName>
</protein>
<dbReference type="AlphaFoldDB" id="A0A0N5AWG3"/>
<dbReference type="Proteomes" id="UP000046393">
    <property type="component" value="Unplaced"/>
</dbReference>